<dbReference type="Pfam" id="PF02706">
    <property type="entry name" value="Wzz"/>
    <property type="match status" value="1"/>
</dbReference>
<keyword evidence="7" id="KW-0175">Coiled coil</keyword>
<keyword evidence="4 8" id="KW-0812">Transmembrane</keyword>
<dbReference type="EMBL" id="CP141614">
    <property type="protein sequence ID" value="WRP14874.1"/>
    <property type="molecule type" value="Genomic_DNA"/>
</dbReference>
<evidence type="ECO:0000256" key="1">
    <source>
        <dbReference type="ARBA" id="ARBA00004651"/>
    </source>
</evidence>
<dbReference type="InterPro" id="IPR003856">
    <property type="entry name" value="LPS_length_determ_N"/>
</dbReference>
<evidence type="ECO:0000259" key="9">
    <source>
        <dbReference type="Pfam" id="PF02706"/>
    </source>
</evidence>
<gene>
    <name evidence="11" type="ORF">VLY81_01495</name>
</gene>
<feature type="coiled-coil region" evidence="7">
    <location>
        <begin position="262"/>
        <end position="310"/>
    </location>
</feature>
<evidence type="ECO:0000259" key="10">
    <source>
        <dbReference type="Pfam" id="PF13807"/>
    </source>
</evidence>
<evidence type="ECO:0000256" key="3">
    <source>
        <dbReference type="ARBA" id="ARBA00022475"/>
    </source>
</evidence>
<name>A0ABZ1BPZ7_9FIRM</name>
<dbReference type="Pfam" id="PF13807">
    <property type="entry name" value="GNVR"/>
    <property type="match status" value="1"/>
</dbReference>
<protein>
    <submittedName>
        <fullName evidence="11">GNVR domain-containing protein</fullName>
    </submittedName>
</protein>
<evidence type="ECO:0000256" key="4">
    <source>
        <dbReference type="ARBA" id="ARBA00022692"/>
    </source>
</evidence>
<feature type="transmembrane region" description="Helical" evidence="8">
    <location>
        <begin position="26"/>
        <end position="45"/>
    </location>
</feature>
<dbReference type="InterPro" id="IPR032807">
    <property type="entry name" value="GNVR"/>
</dbReference>
<evidence type="ECO:0000256" key="5">
    <source>
        <dbReference type="ARBA" id="ARBA00022989"/>
    </source>
</evidence>
<keyword evidence="5 8" id="KW-1133">Transmembrane helix</keyword>
<keyword evidence="12" id="KW-1185">Reference proteome</keyword>
<feature type="transmembrane region" description="Helical" evidence="8">
    <location>
        <begin position="421"/>
        <end position="442"/>
    </location>
</feature>
<evidence type="ECO:0000313" key="11">
    <source>
        <dbReference type="EMBL" id="WRP14874.1"/>
    </source>
</evidence>
<dbReference type="RefSeq" id="WP_324669261.1">
    <property type="nucleotide sequence ID" value="NZ_CP141614.1"/>
</dbReference>
<dbReference type="Proteomes" id="UP001333102">
    <property type="component" value="Chromosome"/>
</dbReference>
<proteinExistence type="inferred from homology"/>
<dbReference type="PANTHER" id="PTHR32309">
    <property type="entry name" value="TYROSINE-PROTEIN KINASE"/>
    <property type="match status" value="1"/>
</dbReference>
<dbReference type="PANTHER" id="PTHR32309:SF13">
    <property type="entry name" value="FERRIC ENTEROBACTIN TRANSPORT PROTEIN FEPE"/>
    <property type="match status" value="1"/>
</dbReference>
<keyword evidence="3" id="KW-1003">Cell membrane</keyword>
<comment type="similarity">
    <text evidence="2">Belongs to the CpsC/CapA family.</text>
</comment>
<reference evidence="12" key="1">
    <citation type="submission" date="2023-12" db="EMBL/GenBank/DDBJ databases">
        <title>Novel isolates from deep terrestrial aquifers shed light on the physiology and ecology of the class Limnochordia.</title>
        <authorList>
            <person name="Karnachuk O.V."/>
            <person name="Lukina A.P."/>
            <person name="Avakyan M.R."/>
            <person name="Kadnikov V."/>
            <person name="Begmatov S."/>
            <person name="Beletsky A.V."/>
            <person name="Mardanov A.V."/>
            <person name="Ravin N.V."/>
        </authorList>
    </citation>
    <scope>NUCLEOTIDE SEQUENCE [LARGE SCALE GENOMIC DNA]</scope>
    <source>
        <strain evidence="12">LN</strain>
    </source>
</reference>
<keyword evidence="6 8" id="KW-0472">Membrane</keyword>
<feature type="coiled-coil region" evidence="7">
    <location>
        <begin position="171"/>
        <end position="198"/>
    </location>
</feature>
<evidence type="ECO:0000256" key="2">
    <source>
        <dbReference type="ARBA" id="ARBA00006683"/>
    </source>
</evidence>
<evidence type="ECO:0000313" key="12">
    <source>
        <dbReference type="Proteomes" id="UP001333102"/>
    </source>
</evidence>
<accession>A0ABZ1BPZ7</accession>
<feature type="domain" description="Tyrosine-protein kinase G-rich" evidence="10">
    <location>
        <begin position="367"/>
        <end position="441"/>
    </location>
</feature>
<evidence type="ECO:0000256" key="7">
    <source>
        <dbReference type="SAM" id="Coils"/>
    </source>
</evidence>
<sequence length="481" mass="53048">MAAHPEVMDDEIDLRAYARALWRRRWLIGGVTLVAAAAAVLVTRATTPLYEATTTVIVRPSATGLALQENPAAALLGGGRPALQNYVELLRSRTVIERVARSLYGADGVTAEQLERLRRSVSVQPVSNTDAVRISVRLPDPAEAQRVANAVVSSFAEFNREMNQSEARSALAFIETQLRQVQESLRSAENTLLSYREANRLVEPSQQARAAVDKLADLEKMRASAQIALRESATRAAEIRTQLEKQGPTLISSTTIASNPMIQSYKLRLSDVEARLSAARQSLAPNHPQIAALEAEADQLRRLMGEEVERVVSAQTETLNPIYQGLVQQLIGLEADQLAQQARHEAVQRLIAQEEAALLALPARELELARLERERRVNEELYVMLRTRYEELRIQEASVVADIRIIDPAVRPESPVSPRPLLNLAVATFLGLFAGVGAALVLELMDTSVRSEEELERLLGAPVLGRIPEWTELTEGRGPDR</sequence>
<comment type="subcellular location">
    <subcellularLocation>
        <location evidence="1">Cell membrane</location>
        <topology evidence="1">Multi-pass membrane protein</topology>
    </subcellularLocation>
</comment>
<organism evidence="11 12">
    <name type="scientific">Geochorda subterranea</name>
    <dbReference type="NCBI Taxonomy" id="3109564"/>
    <lineage>
        <taxon>Bacteria</taxon>
        <taxon>Bacillati</taxon>
        <taxon>Bacillota</taxon>
        <taxon>Limnochordia</taxon>
        <taxon>Limnochordales</taxon>
        <taxon>Geochordaceae</taxon>
        <taxon>Geochorda</taxon>
    </lineage>
</organism>
<evidence type="ECO:0000256" key="8">
    <source>
        <dbReference type="SAM" id="Phobius"/>
    </source>
</evidence>
<feature type="domain" description="Polysaccharide chain length determinant N-terminal" evidence="9">
    <location>
        <begin position="10"/>
        <end position="102"/>
    </location>
</feature>
<dbReference type="InterPro" id="IPR050445">
    <property type="entry name" value="Bact_polysacc_biosynth/exp"/>
</dbReference>
<evidence type="ECO:0000256" key="6">
    <source>
        <dbReference type="ARBA" id="ARBA00023136"/>
    </source>
</evidence>